<protein>
    <submittedName>
        <fullName evidence="1">Uncharacterized protein</fullName>
    </submittedName>
</protein>
<keyword evidence="2" id="KW-1185">Reference proteome</keyword>
<name>A0A7U2FI26_PHANO</name>
<gene>
    <name evidence="1" type="ORF">JI435_421590</name>
</gene>
<accession>A0A7U2FI26</accession>
<evidence type="ECO:0000313" key="2">
    <source>
        <dbReference type="Proteomes" id="UP000663193"/>
    </source>
</evidence>
<dbReference type="AlphaFoldDB" id="A0A7U2FI26"/>
<sequence>MMTFCRIEPRLTRTGRREAERWHMGEIGHDGRAGMTITTRAQKMICMIVDLHCSRDCSCDKLKLDYLIASSWC</sequence>
<dbReference type="Proteomes" id="UP000663193">
    <property type="component" value="Chromosome 17"/>
</dbReference>
<dbReference type="VEuPathDB" id="FungiDB:JI435_421590"/>
<proteinExistence type="predicted"/>
<organism evidence="1 2">
    <name type="scientific">Phaeosphaeria nodorum (strain SN15 / ATCC MYA-4574 / FGSC 10173)</name>
    <name type="common">Glume blotch fungus</name>
    <name type="synonym">Parastagonospora nodorum</name>
    <dbReference type="NCBI Taxonomy" id="321614"/>
    <lineage>
        <taxon>Eukaryota</taxon>
        <taxon>Fungi</taxon>
        <taxon>Dikarya</taxon>
        <taxon>Ascomycota</taxon>
        <taxon>Pezizomycotina</taxon>
        <taxon>Dothideomycetes</taxon>
        <taxon>Pleosporomycetidae</taxon>
        <taxon>Pleosporales</taxon>
        <taxon>Pleosporineae</taxon>
        <taxon>Phaeosphaeriaceae</taxon>
        <taxon>Parastagonospora</taxon>
    </lineage>
</organism>
<dbReference type="EMBL" id="CP069039">
    <property type="protein sequence ID" value="QRD04704.1"/>
    <property type="molecule type" value="Genomic_DNA"/>
</dbReference>
<reference evidence="2" key="1">
    <citation type="journal article" date="2021" name="BMC Genomics">
        <title>Chromosome-level genome assembly and manually-curated proteome of model necrotroph Parastagonospora nodorum Sn15 reveals a genome-wide trove of candidate effector homologs, and redundancy of virulence-related functions within an accessory chromosome.</title>
        <authorList>
            <person name="Bertazzoni S."/>
            <person name="Jones D.A.B."/>
            <person name="Phan H.T."/>
            <person name="Tan K.-C."/>
            <person name="Hane J.K."/>
        </authorList>
    </citation>
    <scope>NUCLEOTIDE SEQUENCE [LARGE SCALE GENOMIC DNA]</scope>
    <source>
        <strain evidence="2">SN15 / ATCC MYA-4574 / FGSC 10173)</strain>
    </source>
</reference>
<evidence type="ECO:0000313" key="1">
    <source>
        <dbReference type="EMBL" id="QRD04704.1"/>
    </source>
</evidence>